<accession>A0A5D0R8I5</accession>
<evidence type="ECO:0000313" key="1">
    <source>
        <dbReference type="EMBL" id="TYB77812.1"/>
    </source>
</evidence>
<name>A0A5D0R8I5_9RHOB</name>
<organism evidence="1 2">
    <name type="scientific">Maritimibacter fusiformis</name>
    <dbReference type="NCBI Taxonomy" id="2603819"/>
    <lineage>
        <taxon>Bacteria</taxon>
        <taxon>Pseudomonadati</taxon>
        <taxon>Pseudomonadota</taxon>
        <taxon>Alphaproteobacteria</taxon>
        <taxon>Rhodobacterales</taxon>
        <taxon>Roseobacteraceae</taxon>
        <taxon>Maritimibacter</taxon>
    </lineage>
</organism>
<keyword evidence="2" id="KW-1185">Reference proteome</keyword>
<proteinExistence type="predicted"/>
<evidence type="ECO:0000313" key="2">
    <source>
        <dbReference type="Proteomes" id="UP000322080"/>
    </source>
</evidence>
<gene>
    <name evidence="1" type="ORF">FVF75_16315</name>
</gene>
<dbReference type="Proteomes" id="UP000322080">
    <property type="component" value="Unassembled WGS sequence"/>
</dbReference>
<dbReference type="EMBL" id="VSIY01000015">
    <property type="protein sequence ID" value="TYB77812.1"/>
    <property type="molecule type" value="Genomic_DNA"/>
</dbReference>
<reference evidence="1 2" key="1">
    <citation type="submission" date="2019-08" db="EMBL/GenBank/DDBJ databases">
        <title>Identification of a novel species of the genus Boseongicola.</title>
        <authorList>
            <person name="Zhang X.-Q."/>
        </authorList>
    </citation>
    <scope>NUCLEOTIDE SEQUENCE [LARGE SCALE GENOMIC DNA]</scope>
    <source>
        <strain evidence="1 2">HY14</strain>
    </source>
</reference>
<comment type="caution">
    <text evidence="1">The sequence shown here is derived from an EMBL/GenBank/DDBJ whole genome shotgun (WGS) entry which is preliminary data.</text>
</comment>
<dbReference type="RefSeq" id="WP_148379848.1">
    <property type="nucleotide sequence ID" value="NZ_VSIY01000015.1"/>
</dbReference>
<protein>
    <submittedName>
        <fullName evidence="1">Uncharacterized protein</fullName>
    </submittedName>
</protein>
<dbReference type="AlphaFoldDB" id="A0A5D0R8I5"/>
<sequence>MAIIALAILPSAVALSWFHVTKNPNLRPLGLTREALRAYTGGYGDGTGVVARVTGADLSGDRQAALARALTNAFGAKGVDLEVKFLPGTGPPVVSYVIGTSVVGPYPATRAAEGIGAAVEAYRMRVPPGG</sequence>